<name>A0A0H3XJG7_9MOLU</name>
<dbReference type="Gene3D" id="3.40.50.300">
    <property type="entry name" value="P-loop containing nucleotide triphosphate hydrolases"/>
    <property type="match status" value="1"/>
</dbReference>
<dbReference type="InterPro" id="IPR050763">
    <property type="entry name" value="ABC_transporter_ATP-binding"/>
</dbReference>
<dbReference type="EMBL" id="CP011856">
    <property type="protein sequence ID" value="AKM53991.1"/>
    <property type="molecule type" value="Genomic_DNA"/>
</dbReference>
<dbReference type="CDD" id="cd03230">
    <property type="entry name" value="ABC_DR_subfamily_A"/>
    <property type="match status" value="1"/>
</dbReference>
<dbReference type="GO" id="GO:0005524">
    <property type="term" value="F:ATP binding"/>
    <property type="evidence" value="ECO:0007669"/>
    <property type="project" value="UniProtKB-KW"/>
</dbReference>
<keyword evidence="2" id="KW-0813">Transport</keyword>
<keyword evidence="4 6" id="KW-0067">ATP-binding</keyword>
<dbReference type="SMART" id="SM00382">
    <property type="entry name" value="AAA"/>
    <property type="match status" value="1"/>
</dbReference>
<dbReference type="Pfam" id="PF00005">
    <property type="entry name" value="ABC_tran"/>
    <property type="match status" value="1"/>
</dbReference>
<organism evidence="6 7">
    <name type="scientific">Spiroplasma eriocheiris</name>
    <dbReference type="NCBI Taxonomy" id="315358"/>
    <lineage>
        <taxon>Bacteria</taxon>
        <taxon>Bacillati</taxon>
        <taxon>Mycoplasmatota</taxon>
        <taxon>Mollicutes</taxon>
        <taxon>Entomoplasmatales</taxon>
        <taxon>Spiroplasmataceae</taxon>
        <taxon>Spiroplasma</taxon>
    </lineage>
</organism>
<dbReference type="GO" id="GO:0016887">
    <property type="term" value="F:ATP hydrolysis activity"/>
    <property type="evidence" value="ECO:0007669"/>
    <property type="project" value="InterPro"/>
</dbReference>
<accession>A0A0H3XJG7</accession>
<dbReference type="InterPro" id="IPR003439">
    <property type="entry name" value="ABC_transporter-like_ATP-bd"/>
</dbReference>
<evidence type="ECO:0000313" key="7">
    <source>
        <dbReference type="Proteomes" id="UP000035661"/>
    </source>
</evidence>
<dbReference type="PANTHER" id="PTHR42711">
    <property type="entry name" value="ABC TRANSPORTER ATP-BINDING PROTEIN"/>
    <property type="match status" value="1"/>
</dbReference>
<dbReference type="AlphaFoldDB" id="A0A0H3XJG7"/>
<feature type="domain" description="ABC transporter" evidence="5">
    <location>
        <begin position="7"/>
        <end position="229"/>
    </location>
</feature>
<evidence type="ECO:0000256" key="1">
    <source>
        <dbReference type="ARBA" id="ARBA00005417"/>
    </source>
</evidence>
<evidence type="ECO:0000256" key="4">
    <source>
        <dbReference type="ARBA" id="ARBA00022840"/>
    </source>
</evidence>
<dbReference type="Proteomes" id="UP000035661">
    <property type="component" value="Chromosome"/>
</dbReference>
<evidence type="ECO:0000313" key="6">
    <source>
        <dbReference type="EMBL" id="AKM53991.1"/>
    </source>
</evidence>
<reference evidence="6 7" key="1">
    <citation type="journal article" date="2015" name="Genome Biol. Evol.">
        <title>Found and Lost: The Fates of Horizontally Acquired Genes in Arthropod-Symbiotic Spiroplasma.</title>
        <authorList>
            <person name="Lo W.S."/>
            <person name="Gasparich G.E."/>
            <person name="Kuo C.H."/>
        </authorList>
    </citation>
    <scope>NUCLEOTIDE SEQUENCE [LARGE SCALE GENOMIC DNA]</scope>
    <source>
        <strain evidence="7">TDA-040725-5</strain>
    </source>
</reference>
<dbReference type="SUPFAM" id="SSF52540">
    <property type="entry name" value="P-loop containing nucleoside triphosphate hydrolases"/>
    <property type="match status" value="1"/>
</dbReference>
<dbReference type="InterPro" id="IPR027417">
    <property type="entry name" value="P-loop_NTPase"/>
</dbReference>
<evidence type="ECO:0000256" key="3">
    <source>
        <dbReference type="ARBA" id="ARBA00022741"/>
    </source>
</evidence>
<keyword evidence="3" id="KW-0547">Nucleotide-binding</keyword>
<gene>
    <name evidence="6" type="ORF">SERIO_v1c04120</name>
</gene>
<protein>
    <submittedName>
        <fullName evidence="6">ABC transporter ATP-binding protein</fullName>
    </submittedName>
</protein>
<sequence>MQPNILIKLVDVKKQFKNKEVLHQINFILEKGQLHGLIGPNGSGKTTMIKSLLNVLNINHGEVYIAEQIKGKIGYVPEVANFKKGLTCQQYLIMVGLIKGMSYQAAKTRTWELLKELDLTAVAKKNPNKFSSGLKKKLLIANILFTDCDVIILDEPTDNLDPDMRLWIIKLIKKLNAEGKTILICTHILSEVEELLDSLTIIKEGKILYSGTRPKLINPVLEISFLDSTSEKIFQNYAQQNNLAYQKINDTCIITLSEPKQIFLEKLYQLKIKPSKLKEHHETLYDLYNKYIK</sequence>
<dbReference type="PATRIC" id="fig|743698.3.peg.412"/>
<comment type="similarity">
    <text evidence="1">Belongs to the ABC transporter superfamily.</text>
</comment>
<dbReference type="STRING" id="315358.SERIO_v1c04120"/>
<evidence type="ECO:0000256" key="2">
    <source>
        <dbReference type="ARBA" id="ARBA00022448"/>
    </source>
</evidence>
<keyword evidence="7" id="KW-1185">Reference proteome</keyword>
<dbReference type="KEGG" id="seri:SERIO_v1c04120"/>
<proteinExistence type="inferred from homology"/>
<dbReference type="PROSITE" id="PS50893">
    <property type="entry name" value="ABC_TRANSPORTER_2"/>
    <property type="match status" value="1"/>
</dbReference>
<dbReference type="RefSeq" id="WP_053040809.1">
    <property type="nucleotide sequence ID" value="NZ_CP011856.1"/>
</dbReference>
<dbReference type="InterPro" id="IPR003593">
    <property type="entry name" value="AAA+_ATPase"/>
</dbReference>
<evidence type="ECO:0000259" key="5">
    <source>
        <dbReference type="PROSITE" id="PS50893"/>
    </source>
</evidence>
<dbReference type="PANTHER" id="PTHR42711:SF5">
    <property type="entry name" value="ABC TRANSPORTER ATP-BINDING PROTEIN NATA"/>
    <property type="match status" value="1"/>
</dbReference>
<reference evidence="7" key="2">
    <citation type="submission" date="2015-06" db="EMBL/GenBank/DDBJ databases">
        <title>Complete genome sequence of Spiroplasma eriocheiris TDA-040725-5 (DSM 21848).</title>
        <authorList>
            <person name="Lo W.-S."/>
            <person name="Kuo C.-H."/>
        </authorList>
    </citation>
    <scope>NUCLEOTIDE SEQUENCE [LARGE SCALE GENOMIC DNA]</scope>
    <source>
        <strain evidence="7">TDA-040725-5</strain>
    </source>
</reference>